<dbReference type="PANTHER" id="PTHR10174">
    <property type="entry name" value="ALPHA-TOCOPHEROL TRANSFER PROTEIN-RELATED"/>
    <property type="match status" value="1"/>
</dbReference>
<evidence type="ECO:0000259" key="1">
    <source>
        <dbReference type="PROSITE" id="PS50191"/>
    </source>
</evidence>
<dbReference type="SMART" id="SM01100">
    <property type="entry name" value="CRAL_TRIO_N"/>
    <property type="match status" value="1"/>
</dbReference>
<dbReference type="SUPFAM" id="SSF46938">
    <property type="entry name" value="CRAL/TRIO N-terminal domain"/>
    <property type="match status" value="1"/>
</dbReference>
<sequence>MPEANQIKISHQVELGPELSDEVKDVARRQGEDPDVSHLKIQELRDMIYEKGGCTPHRMDDEFLVKFLRARFWKTQNAYKLLCRYYQFRNQNTQFYLGVHPIRLRSLGDEEIVSVPPYRDQDGRRLIIYKIGNWRPSKCPVEDIFRATLLIMEVGSLEPQNQVLGSVGIFDLEGLAMNHAWQMTPAYAQKVIQLLVSHMPIRVSAIHIINQGWIFDTVFQFFKPFLNDRMKEKIFIHGSDLKSLHKFVDPTRLPVRYGGIQPEYPYKRWLEKIKYNEKVLNCLEQLGYVIDPDEINEISDPEE</sequence>
<evidence type="ECO:0000313" key="2">
    <source>
        <dbReference type="EMBL" id="SSX13240.1"/>
    </source>
</evidence>
<proteinExistence type="predicted"/>
<dbReference type="PANTHER" id="PTHR10174:SF234">
    <property type="entry name" value="SD01558P"/>
    <property type="match status" value="1"/>
</dbReference>
<dbReference type="PRINTS" id="PR00180">
    <property type="entry name" value="CRETINALDHBP"/>
</dbReference>
<dbReference type="InterPro" id="IPR036273">
    <property type="entry name" value="CRAL/TRIO_N_dom_sf"/>
</dbReference>
<dbReference type="EMBL" id="UFQT01001089">
    <property type="protein sequence ID" value="SSX28859.1"/>
    <property type="molecule type" value="Genomic_DNA"/>
</dbReference>
<dbReference type="GO" id="GO:1902936">
    <property type="term" value="F:phosphatidylinositol bisphosphate binding"/>
    <property type="evidence" value="ECO:0007669"/>
    <property type="project" value="TreeGrafter"/>
</dbReference>
<dbReference type="SUPFAM" id="SSF52087">
    <property type="entry name" value="CRAL/TRIO domain"/>
    <property type="match status" value="1"/>
</dbReference>
<reference evidence="2" key="1">
    <citation type="submission" date="2018-04" db="EMBL/GenBank/DDBJ databases">
        <authorList>
            <person name="Go L.Y."/>
            <person name="Mitchell J.A."/>
        </authorList>
    </citation>
    <scope>NUCLEOTIDE SEQUENCE</scope>
    <source>
        <tissue evidence="2">Whole organism</tissue>
    </source>
</reference>
<dbReference type="SMART" id="SM00516">
    <property type="entry name" value="SEC14"/>
    <property type="match status" value="1"/>
</dbReference>
<dbReference type="Pfam" id="PF00650">
    <property type="entry name" value="CRAL_TRIO"/>
    <property type="match status" value="1"/>
</dbReference>
<name>A0A336N2P7_CULSO</name>
<gene>
    <name evidence="4" type="primary">CSON005280</name>
    <name evidence="3" type="synonym">CSON000545</name>
</gene>
<dbReference type="VEuPathDB" id="VectorBase:CSON005280"/>
<dbReference type="VEuPathDB" id="VectorBase:CSON000545"/>
<dbReference type="InterPro" id="IPR001251">
    <property type="entry name" value="CRAL-TRIO_dom"/>
</dbReference>
<dbReference type="InterPro" id="IPR011074">
    <property type="entry name" value="CRAL/TRIO_N_dom"/>
</dbReference>
<reference evidence="4" key="2">
    <citation type="submission" date="2018-07" db="EMBL/GenBank/DDBJ databases">
        <authorList>
            <person name="Quirk P.G."/>
            <person name="Krulwich T.A."/>
        </authorList>
    </citation>
    <scope>NUCLEOTIDE SEQUENCE</scope>
</reference>
<feature type="domain" description="CRAL-TRIO" evidence="1">
    <location>
        <begin position="100"/>
        <end position="265"/>
    </location>
</feature>
<dbReference type="Gene3D" id="3.40.525.10">
    <property type="entry name" value="CRAL-TRIO lipid binding domain"/>
    <property type="match status" value="1"/>
</dbReference>
<evidence type="ECO:0000313" key="3">
    <source>
        <dbReference type="EMBL" id="SSX28859.1"/>
    </source>
</evidence>
<accession>A0A336N2P7</accession>
<dbReference type="InterPro" id="IPR036865">
    <property type="entry name" value="CRAL-TRIO_dom_sf"/>
</dbReference>
<dbReference type="Pfam" id="PF03765">
    <property type="entry name" value="CRAL_TRIO_N"/>
    <property type="match status" value="1"/>
</dbReference>
<dbReference type="OMA" id="KQRVYMH"/>
<dbReference type="Gene3D" id="1.20.5.1200">
    <property type="entry name" value="Alpha-tocopherol transfer"/>
    <property type="match status" value="1"/>
</dbReference>
<dbReference type="AlphaFoldDB" id="A0A336N2P7"/>
<protein>
    <submittedName>
        <fullName evidence="3">CSON000545 protein</fullName>
    </submittedName>
    <submittedName>
        <fullName evidence="4">CSON005280 protein</fullName>
    </submittedName>
</protein>
<dbReference type="Gene3D" id="1.10.8.20">
    <property type="entry name" value="N-terminal domain of phosphatidylinositol transfer protein sec14p"/>
    <property type="match status" value="1"/>
</dbReference>
<dbReference type="EMBL" id="UFQT01002102">
    <property type="protein sequence ID" value="SSX32678.1"/>
    <property type="molecule type" value="Genomic_DNA"/>
</dbReference>
<dbReference type="EMBL" id="UFQS01002102">
    <property type="protein sequence ID" value="SSX13240.1"/>
    <property type="molecule type" value="Genomic_DNA"/>
</dbReference>
<evidence type="ECO:0000313" key="4">
    <source>
        <dbReference type="EMBL" id="SSX32678.1"/>
    </source>
</evidence>
<dbReference type="CDD" id="cd00170">
    <property type="entry name" value="SEC14"/>
    <property type="match status" value="1"/>
</dbReference>
<dbReference type="GO" id="GO:0016020">
    <property type="term" value="C:membrane"/>
    <property type="evidence" value="ECO:0007669"/>
    <property type="project" value="TreeGrafter"/>
</dbReference>
<organism evidence="4">
    <name type="scientific">Culicoides sonorensis</name>
    <name type="common">Biting midge</name>
    <dbReference type="NCBI Taxonomy" id="179676"/>
    <lineage>
        <taxon>Eukaryota</taxon>
        <taxon>Metazoa</taxon>
        <taxon>Ecdysozoa</taxon>
        <taxon>Arthropoda</taxon>
        <taxon>Hexapoda</taxon>
        <taxon>Insecta</taxon>
        <taxon>Pterygota</taxon>
        <taxon>Neoptera</taxon>
        <taxon>Endopterygota</taxon>
        <taxon>Diptera</taxon>
        <taxon>Nematocera</taxon>
        <taxon>Chironomoidea</taxon>
        <taxon>Ceratopogonidae</taxon>
        <taxon>Ceratopogoninae</taxon>
        <taxon>Culicoides</taxon>
        <taxon>Monoculicoides</taxon>
    </lineage>
</organism>
<dbReference type="PROSITE" id="PS50191">
    <property type="entry name" value="CRAL_TRIO"/>
    <property type="match status" value="1"/>
</dbReference>